<dbReference type="RefSeq" id="WP_040136067.1">
    <property type="nucleotide sequence ID" value="NZ_CP009889.1"/>
</dbReference>
<dbReference type="AlphaFoldDB" id="A0A0A7EME1"/>
<dbReference type="PROSITE" id="PS51257">
    <property type="entry name" value="PROKAR_LIPOPROTEIN"/>
    <property type="match status" value="1"/>
</dbReference>
<evidence type="ECO:0000313" key="3">
    <source>
        <dbReference type="Proteomes" id="UP000030341"/>
    </source>
</evidence>
<feature type="chain" id="PRO_5002027146" evidence="1">
    <location>
        <begin position="18"/>
        <end position="175"/>
    </location>
</feature>
<gene>
    <name evidence="2" type="ORF">OM33_19500</name>
</gene>
<dbReference type="HOGENOM" id="CLU_1546304_0_0_6"/>
<dbReference type="Proteomes" id="UP000030341">
    <property type="component" value="Chromosome 2"/>
</dbReference>
<accession>A0A0A7EME1</accession>
<sequence>MKAILNLLLIFTLSGCATQYPNQNIEGQAFPSVTGTSLEKQTVSLPAHVSGKPSVYLIGYKQDSQFDIDRWLIGLDMKEVNVVAFELPTIAGMFPRMFSTQIDEGMRRGIPKELWGGVITIYEDGERIQAFTGNEKPNNARVVLLNRQGKVAYFYDRGFSVAALNELITRLAELG</sequence>
<dbReference type="STRING" id="1348114.OM33_19500"/>
<keyword evidence="2" id="KW-0449">Lipoprotein</keyword>
<keyword evidence="1" id="KW-0732">Signal</keyword>
<dbReference type="eggNOG" id="ENOG5033800">
    <property type="taxonomic scope" value="Bacteria"/>
</dbReference>
<feature type="signal peptide" evidence="1">
    <location>
        <begin position="1"/>
        <end position="17"/>
    </location>
</feature>
<dbReference type="KEGG" id="pseo:OM33_19500"/>
<keyword evidence="3" id="KW-1185">Reference proteome</keyword>
<proteinExistence type="predicted"/>
<protein>
    <submittedName>
        <fullName evidence="2">Lipoprotein</fullName>
    </submittedName>
</protein>
<dbReference type="OrthoDB" id="6290690at2"/>
<evidence type="ECO:0000256" key="1">
    <source>
        <dbReference type="SAM" id="SignalP"/>
    </source>
</evidence>
<reference evidence="2 3" key="1">
    <citation type="submission" date="2014-11" db="EMBL/GenBank/DDBJ databases">
        <title>Complete Genome Sequence of Pseudoalteromonas sp. Strain OCN003 Isolated from Kaneohe Bay, Oahu, Hawaii.</title>
        <authorList>
            <person name="Beurmann S."/>
            <person name="Videau P."/>
            <person name="Ushijima B."/>
            <person name="Smith A.M."/>
            <person name="Aeby G.S."/>
            <person name="Callahan S.M."/>
            <person name="Belcaid M."/>
        </authorList>
    </citation>
    <scope>NUCLEOTIDE SEQUENCE [LARGE SCALE GENOMIC DNA]</scope>
    <source>
        <strain evidence="2 3">OCN003</strain>
    </source>
</reference>
<name>A0A0A7EME1_9GAMM</name>
<evidence type="ECO:0000313" key="2">
    <source>
        <dbReference type="EMBL" id="AIY67241.1"/>
    </source>
</evidence>
<organism evidence="2 3">
    <name type="scientific">Pseudoalteromonas piratica</name>
    <dbReference type="NCBI Taxonomy" id="1348114"/>
    <lineage>
        <taxon>Bacteria</taxon>
        <taxon>Pseudomonadati</taxon>
        <taxon>Pseudomonadota</taxon>
        <taxon>Gammaproteobacteria</taxon>
        <taxon>Alteromonadales</taxon>
        <taxon>Pseudoalteromonadaceae</taxon>
        <taxon>Pseudoalteromonas</taxon>
    </lineage>
</organism>
<dbReference type="EMBL" id="CP009889">
    <property type="protein sequence ID" value="AIY67241.1"/>
    <property type="molecule type" value="Genomic_DNA"/>
</dbReference>